<keyword evidence="11" id="KW-0472">Membrane</keyword>
<evidence type="ECO:0000256" key="8">
    <source>
        <dbReference type="ARBA" id="ARBA00025923"/>
    </source>
</evidence>
<dbReference type="InterPro" id="IPR002543">
    <property type="entry name" value="FtsK_dom"/>
</dbReference>
<evidence type="ECO:0000256" key="9">
    <source>
        <dbReference type="PROSITE-ProRule" id="PRU00289"/>
    </source>
</evidence>
<dbReference type="InterPro" id="IPR036390">
    <property type="entry name" value="WH_DNA-bd_sf"/>
</dbReference>
<dbReference type="GO" id="GO:0003677">
    <property type="term" value="F:DNA binding"/>
    <property type="evidence" value="ECO:0007669"/>
    <property type="project" value="UniProtKB-KW"/>
</dbReference>
<dbReference type="Gene3D" id="1.10.10.10">
    <property type="entry name" value="Winged helix-like DNA-binding domain superfamily/Winged helix DNA-binding domain"/>
    <property type="match status" value="1"/>
</dbReference>
<dbReference type="InterPro" id="IPR041027">
    <property type="entry name" value="FtsK_alpha"/>
</dbReference>
<sequence>MIFILLGVLGLLKLGHLGRLFDNLLRIVSGDFYQLLAVLVVLLGGYLLLNDRDPHLSKRAWWASSLIVVGSLLFKEAYFFQQLDLHANFISINWQYLIQDIIADTLGNSVGGGMVAAFLYTGTHFLVAQLGSFIIASLLIILGVLTAFNISSRQALEVVGRFLAQVFRWSGKWASRGGQKGKEVFHNFKQQADKRRKEKAPEKIQADPQEPGVQPPAAMAPREKAITDREPEKQTSVWNQVQPPKSGEADHEDQKQAKPMLQQRYRTPLTDYQLPPLSLLQDGTTVDQSAEKQVIKRNERILKETFESFGVDVELKNTILGPSVTKYELHPAIGVKVSKIVNLTNDLALALAAKDIRIEAPIPGKALIGIEVPNQKVAPVAFKDVISEEQKMSHQPLEVPIGRDIAGKLITADLAKMPHLLIAGSTGSGKSVAINDIITSLLINNLPTEVKLVLVDPKKVELGIYNDIPHLLTPVVTEPQKAAKALHKLVKVMEDRYEQFANTGQRKIETYNEMIMRQNQEQGTAEPLMPYIVCVLDELSDLMMVAASEVEAAIIRIAQMGRAAGIHLILATQRPSVDVITGLIKANVPSRMAFAVSSNTDSRTIIDQSGAEKLLGRGDMLYLPMGQNKPTRVQGAFVTDDDVKNVVDFIKKQAQADYDETLLVTDNELADENEAEERDALFDEVVTFIQQQQKCSISLLQRRFKIGYNRAARIVDQLEAAGLIGPADGSKPRQVYVKPDQNE</sequence>
<dbReference type="Proteomes" id="UP000510886">
    <property type="component" value="Chromosome"/>
</dbReference>
<keyword evidence="5" id="KW-0159">Chromosome partition</keyword>
<dbReference type="GO" id="GO:0005524">
    <property type="term" value="F:ATP binding"/>
    <property type="evidence" value="ECO:0007669"/>
    <property type="project" value="UniProtKB-UniRule"/>
</dbReference>
<dbReference type="InterPro" id="IPR003593">
    <property type="entry name" value="AAA+_ATPase"/>
</dbReference>
<feature type="transmembrane region" description="Helical" evidence="11">
    <location>
        <begin position="101"/>
        <end position="120"/>
    </location>
</feature>
<dbReference type="InterPro" id="IPR027417">
    <property type="entry name" value="P-loop_NTPase"/>
</dbReference>
<dbReference type="Gene3D" id="3.40.50.300">
    <property type="entry name" value="P-loop containing nucleotide triphosphate hydrolases"/>
    <property type="match status" value="1"/>
</dbReference>
<dbReference type="SUPFAM" id="SSF52540">
    <property type="entry name" value="P-loop containing nucleoside triphosphate hydrolases"/>
    <property type="match status" value="1"/>
</dbReference>
<feature type="compositionally biased region" description="Basic and acidic residues" evidence="10">
    <location>
        <begin position="190"/>
        <end position="205"/>
    </location>
</feature>
<organism evidence="13 14">
    <name type="scientific">Ligilactobacillus saerimneri</name>
    <dbReference type="NCBI Taxonomy" id="228229"/>
    <lineage>
        <taxon>Bacteria</taxon>
        <taxon>Bacillati</taxon>
        <taxon>Bacillota</taxon>
        <taxon>Bacilli</taxon>
        <taxon>Lactobacillales</taxon>
        <taxon>Lactobacillaceae</taxon>
        <taxon>Ligilactobacillus</taxon>
    </lineage>
</organism>
<feature type="compositionally biased region" description="Basic and acidic residues" evidence="10">
    <location>
        <begin position="221"/>
        <end position="233"/>
    </location>
</feature>
<evidence type="ECO:0000256" key="2">
    <source>
        <dbReference type="ARBA" id="ARBA00006474"/>
    </source>
</evidence>
<dbReference type="GO" id="GO:0016020">
    <property type="term" value="C:membrane"/>
    <property type="evidence" value="ECO:0007669"/>
    <property type="project" value="UniProtKB-SubCell"/>
</dbReference>
<name>A0A7H9ENX4_9LACO</name>
<dbReference type="InterPro" id="IPR018541">
    <property type="entry name" value="Ftsk_gamma"/>
</dbReference>
<dbReference type="InterPro" id="IPR050206">
    <property type="entry name" value="FtsK/SpoIIIE/SftA"/>
</dbReference>
<feature type="transmembrane region" description="Helical" evidence="11">
    <location>
        <begin position="61"/>
        <end position="81"/>
    </location>
</feature>
<evidence type="ECO:0000259" key="12">
    <source>
        <dbReference type="PROSITE" id="PS50901"/>
    </source>
</evidence>
<comment type="subcellular location">
    <subcellularLocation>
        <location evidence="1">Membrane</location>
        <topology evidence="1">Multi-pass membrane protein</topology>
    </subcellularLocation>
</comment>
<dbReference type="Pfam" id="PF17854">
    <property type="entry name" value="FtsK_alpha"/>
    <property type="match status" value="1"/>
</dbReference>
<dbReference type="Pfam" id="PF09397">
    <property type="entry name" value="FtsK_gamma"/>
    <property type="match status" value="1"/>
</dbReference>
<dbReference type="SMART" id="SM00382">
    <property type="entry name" value="AAA"/>
    <property type="match status" value="1"/>
</dbReference>
<dbReference type="GO" id="GO:0051301">
    <property type="term" value="P:cell division"/>
    <property type="evidence" value="ECO:0007669"/>
    <property type="project" value="UniProtKB-KW"/>
</dbReference>
<evidence type="ECO:0000256" key="1">
    <source>
        <dbReference type="ARBA" id="ARBA00004141"/>
    </source>
</evidence>
<dbReference type="PANTHER" id="PTHR22683:SF41">
    <property type="entry name" value="DNA TRANSLOCASE FTSK"/>
    <property type="match status" value="1"/>
</dbReference>
<dbReference type="AlphaFoldDB" id="A0A7H9ENX4"/>
<dbReference type="Pfam" id="PF01580">
    <property type="entry name" value="FtsK_SpoIIIE"/>
    <property type="match status" value="1"/>
</dbReference>
<evidence type="ECO:0000256" key="7">
    <source>
        <dbReference type="ARBA" id="ARBA00023125"/>
    </source>
</evidence>
<dbReference type="KEGG" id="lsw:GTO87_06335"/>
<accession>A0A7H9ENX4</accession>
<dbReference type="Gene3D" id="3.30.980.40">
    <property type="match status" value="1"/>
</dbReference>
<reference evidence="13 14" key="1">
    <citation type="submission" date="2020-01" db="EMBL/GenBank/DDBJ databases">
        <title>Complete and circular genome sequences of six lactobacillus isolates from horses.</title>
        <authorList>
            <person name="Hassan H.M."/>
        </authorList>
    </citation>
    <scope>NUCLEOTIDE SEQUENCE [LARGE SCALE GENOMIC DNA]</scope>
    <source>
        <strain evidence="13 14">1A</strain>
    </source>
</reference>
<protein>
    <recommendedName>
        <fullName evidence="3">DNA translocase FtsK</fullName>
    </recommendedName>
</protein>
<dbReference type="InterPro" id="IPR036388">
    <property type="entry name" value="WH-like_DNA-bd_sf"/>
</dbReference>
<feature type="compositionally biased region" description="Basic and acidic residues" evidence="10">
    <location>
        <begin position="247"/>
        <end position="256"/>
    </location>
</feature>
<evidence type="ECO:0000313" key="13">
    <source>
        <dbReference type="EMBL" id="QLL78835.1"/>
    </source>
</evidence>
<keyword evidence="13" id="KW-0131">Cell cycle</keyword>
<keyword evidence="11" id="KW-1133">Transmembrane helix</keyword>
<dbReference type="CDD" id="cd01127">
    <property type="entry name" value="TrwB_TraG_TraD_VirD4"/>
    <property type="match status" value="1"/>
</dbReference>
<dbReference type="EMBL" id="CP047418">
    <property type="protein sequence ID" value="QLL78835.1"/>
    <property type="molecule type" value="Genomic_DNA"/>
</dbReference>
<feature type="region of interest" description="Disordered" evidence="10">
    <location>
        <begin position="190"/>
        <end position="258"/>
    </location>
</feature>
<comment type="similarity">
    <text evidence="2">Belongs to the FtsK/SpoIIIE/SftA family.</text>
</comment>
<keyword evidence="13" id="KW-0132">Cell division</keyword>
<keyword evidence="6 9" id="KW-0067">ATP-binding</keyword>
<dbReference type="SMART" id="SM00843">
    <property type="entry name" value="Ftsk_gamma"/>
    <property type="match status" value="1"/>
</dbReference>
<evidence type="ECO:0000313" key="14">
    <source>
        <dbReference type="Proteomes" id="UP000510886"/>
    </source>
</evidence>
<evidence type="ECO:0000256" key="4">
    <source>
        <dbReference type="ARBA" id="ARBA00022741"/>
    </source>
</evidence>
<dbReference type="PANTHER" id="PTHR22683">
    <property type="entry name" value="SPORULATION PROTEIN RELATED"/>
    <property type="match status" value="1"/>
</dbReference>
<dbReference type="SUPFAM" id="SSF46785">
    <property type="entry name" value="Winged helix' DNA-binding domain"/>
    <property type="match status" value="1"/>
</dbReference>
<keyword evidence="7" id="KW-0238">DNA-binding</keyword>
<feature type="transmembrane region" description="Helical" evidence="11">
    <location>
        <begin position="127"/>
        <end position="148"/>
    </location>
</feature>
<feature type="compositionally biased region" description="Polar residues" evidence="10">
    <location>
        <begin position="234"/>
        <end position="243"/>
    </location>
</feature>
<evidence type="ECO:0000256" key="3">
    <source>
        <dbReference type="ARBA" id="ARBA00020887"/>
    </source>
</evidence>
<feature type="binding site" evidence="9">
    <location>
        <begin position="424"/>
        <end position="431"/>
    </location>
    <ligand>
        <name>ATP</name>
        <dbReference type="ChEBI" id="CHEBI:30616"/>
    </ligand>
</feature>
<keyword evidence="11" id="KW-0812">Transmembrane</keyword>
<evidence type="ECO:0000256" key="5">
    <source>
        <dbReference type="ARBA" id="ARBA00022829"/>
    </source>
</evidence>
<comment type="subunit">
    <text evidence="8">Homohexamer. Forms a ring that surrounds DNA.</text>
</comment>
<evidence type="ECO:0000256" key="10">
    <source>
        <dbReference type="SAM" id="MobiDB-lite"/>
    </source>
</evidence>
<evidence type="ECO:0000256" key="6">
    <source>
        <dbReference type="ARBA" id="ARBA00022840"/>
    </source>
</evidence>
<gene>
    <name evidence="13" type="ORF">GTO87_06335</name>
</gene>
<proteinExistence type="inferred from homology"/>
<feature type="domain" description="FtsK" evidence="12">
    <location>
        <begin position="407"/>
        <end position="603"/>
    </location>
</feature>
<feature type="transmembrane region" description="Helical" evidence="11">
    <location>
        <begin position="33"/>
        <end position="49"/>
    </location>
</feature>
<dbReference type="PROSITE" id="PS50901">
    <property type="entry name" value="FTSK"/>
    <property type="match status" value="1"/>
</dbReference>
<keyword evidence="4 9" id="KW-0547">Nucleotide-binding</keyword>
<evidence type="ECO:0000256" key="11">
    <source>
        <dbReference type="SAM" id="Phobius"/>
    </source>
</evidence>
<dbReference type="GO" id="GO:0007059">
    <property type="term" value="P:chromosome segregation"/>
    <property type="evidence" value="ECO:0007669"/>
    <property type="project" value="UniProtKB-KW"/>
</dbReference>